<evidence type="ECO:0000313" key="1">
    <source>
        <dbReference type="EMBL" id="KZV99059.1"/>
    </source>
</evidence>
<evidence type="ECO:0008006" key="3">
    <source>
        <dbReference type="Google" id="ProtNLM"/>
    </source>
</evidence>
<proteinExistence type="predicted"/>
<dbReference type="OrthoDB" id="3340520at2759"/>
<dbReference type="PANTHER" id="PTHR33973">
    <property type="entry name" value="OS07G0153300 PROTEIN"/>
    <property type="match status" value="1"/>
</dbReference>
<dbReference type="PANTHER" id="PTHR33973:SF4">
    <property type="entry name" value="OS07G0153300 PROTEIN"/>
    <property type="match status" value="1"/>
</dbReference>
<accession>A0A166B959</accession>
<organism evidence="1 2">
    <name type="scientific">Exidia glandulosa HHB12029</name>
    <dbReference type="NCBI Taxonomy" id="1314781"/>
    <lineage>
        <taxon>Eukaryota</taxon>
        <taxon>Fungi</taxon>
        <taxon>Dikarya</taxon>
        <taxon>Basidiomycota</taxon>
        <taxon>Agaricomycotina</taxon>
        <taxon>Agaricomycetes</taxon>
        <taxon>Auriculariales</taxon>
        <taxon>Exidiaceae</taxon>
        <taxon>Exidia</taxon>
    </lineage>
</organism>
<dbReference type="STRING" id="1314781.A0A166B959"/>
<dbReference type="Pfam" id="PF07103">
    <property type="entry name" value="DUF1365"/>
    <property type="match status" value="1"/>
</dbReference>
<gene>
    <name evidence="1" type="ORF">EXIGLDRAFT_746376</name>
</gene>
<reference evidence="1 2" key="1">
    <citation type="journal article" date="2016" name="Mol. Biol. Evol.">
        <title>Comparative Genomics of Early-Diverging Mushroom-Forming Fungi Provides Insights into the Origins of Lignocellulose Decay Capabilities.</title>
        <authorList>
            <person name="Nagy L.G."/>
            <person name="Riley R."/>
            <person name="Tritt A."/>
            <person name="Adam C."/>
            <person name="Daum C."/>
            <person name="Floudas D."/>
            <person name="Sun H."/>
            <person name="Yadav J.S."/>
            <person name="Pangilinan J."/>
            <person name="Larsson K.H."/>
            <person name="Matsuura K."/>
            <person name="Barry K."/>
            <person name="Labutti K."/>
            <person name="Kuo R."/>
            <person name="Ohm R.A."/>
            <person name="Bhattacharya S.S."/>
            <person name="Shirouzu T."/>
            <person name="Yoshinaga Y."/>
            <person name="Martin F.M."/>
            <person name="Grigoriev I.V."/>
            <person name="Hibbett D.S."/>
        </authorList>
    </citation>
    <scope>NUCLEOTIDE SEQUENCE [LARGE SCALE GENOMIC DNA]</scope>
    <source>
        <strain evidence="1 2">HHB12029</strain>
    </source>
</reference>
<evidence type="ECO:0000313" key="2">
    <source>
        <dbReference type="Proteomes" id="UP000077266"/>
    </source>
</evidence>
<dbReference type="Proteomes" id="UP000077266">
    <property type="component" value="Unassembled WGS sequence"/>
</dbReference>
<dbReference type="AlphaFoldDB" id="A0A166B959"/>
<keyword evidence="2" id="KW-1185">Reference proteome</keyword>
<sequence>MTAVPSPFALPVNLTELPVVAVDAVVSITCLVLSFALYRCTRMSSSAGHDGAGYIVTNSVYHARRLPSQSKHSFYYETRSFMMSLRHLESQKLDLLSGFLFGYGRSGLLRCMGISPADFLTPTTSSGDLGQRLSVVVRRVLGDVADLVDDVWMLAIPTYFGAQMNPLTVWFCYDAEGVCIVAVLEVHNTFGERHAYVLELNSDSAQRAQGSGYDHQWVFPKQFHVSPFIERGGFYECSLVVPDVSPRYARTGVPFPLPRINLHVLSSEEEPRVTLSASQIVVSAVPLTTPNVLWTIVQTPFSMLLTSLRIIYQAYILHYVKGIDIFQRPAPYGDPALEQELVAVQNRVQDSSLACGGLVWQPPSWAEAWSHRRVEAFLRARAPELGVTVRLVSTSPFQLPTFFGEPADGGRHLTIWYRSARAFAVILEAPSPKHALYAGTQAEKVFAVSDEALFEELFSVPSSRSVSTSAPASTCMAVRRLMLPRNKRQRVPQSHVLDYPSSTSVIVVLSWQCIAQRFERAAYQLVRARFHPGEEPWISWDAFDG</sequence>
<protein>
    <recommendedName>
        <fullName evidence="3">DUF1365-domain-containing protein</fullName>
    </recommendedName>
</protein>
<dbReference type="InParanoid" id="A0A166B959"/>
<dbReference type="EMBL" id="KV425913">
    <property type="protein sequence ID" value="KZV99059.1"/>
    <property type="molecule type" value="Genomic_DNA"/>
</dbReference>
<name>A0A166B959_EXIGL</name>
<dbReference type="InterPro" id="IPR010775">
    <property type="entry name" value="DUF1365"/>
</dbReference>